<organism evidence="2 3">
    <name type="scientific">Neolewinella marina</name>
    <dbReference type="NCBI Taxonomy" id="438751"/>
    <lineage>
        <taxon>Bacteria</taxon>
        <taxon>Pseudomonadati</taxon>
        <taxon>Bacteroidota</taxon>
        <taxon>Saprospiria</taxon>
        <taxon>Saprospirales</taxon>
        <taxon>Lewinellaceae</taxon>
        <taxon>Neolewinella</taxon>
    </lineage>
</organism>
<keyword evidence="2" id="KW-0808">Transferase</keyword>
<feature type="domain" description="N-acetyltransferase" evidence="1">
    <location>
        <begin position="9"/>
        <end position="95"/>
    </location>
</feature>
<dbReference type="CDD" id="cd04301">
    <property type="entry name" value="NAT_SF"/>
    <property type="match status" value="1"/>
</dbReference>
<dbReference type="Proteomes" id="UP000226437">
    <property type="component" value="Unassembled WGS sequence"/>
</dbReference>
<gene>
    <name evidence="2" type="ORF">CGL56_13725</name>
</gene>
<dbReference type="InterPro" id="IPR045057">
    <property type="entry name" value="Gcn5-rel_NAT"/>
</dbReference>
<dbReference type="OrthoDB" id="1120671at2"/>
<dbReference type="SUPFAM" id="SSF55729">
    <property type="entry name" value="Acyl-CoA N-acyltransferases (Nat)"/>
    <property type="match status" value="1"/>
</dbReference>
<dbReference type="InterPro" id="IPR016181">
    <property type="entry name" value="Acyl_CoA_acyltransferase"/>
</dbReference>
<evidence type="ECO:0000259" key="1">
    <source>
        <dbReference type="PROSITE" id="PS51729"/>
    </source>
</evidence>
<protein>
    <submittedName>
        <fullName evidence="2">GNAT family N-acetyltransferase</fullName>
    </submittedName>
</protein>
<dbReference type="PANTHER" id="PTHR31435">
    <property type="entry name" value="PROTEIN NATD1"/>
    <property type="match status" value="1"/>
</dbReference>
<evidence type="ECO:0000313" key="2">
    <source>
        <dbReference type="EMBL" id="PHK97868.1"/>
    </source>
</evidence>
<dbReference type="Gene3D" id="3.40.630.30">
    <property type="match status" value="1"/>
</dbReference>
<sequence length="97" mass="10748">MSTNHESVVNNVDKSRFEVVSGSQRSELIYRMKGDDQIDLVHTEVPEDLTGQGIGSALVTTALQYARDNDLDAIPSCPFVASYVSRHPEWNDVVVEP</sequence>
<name>A0A2G0CD13_9BACT</name>
<comment type="caution">
    <text evidence="2">The sequence shown here is derived from an EMBL/GenBank/DDBJ whole genome shotgun (WGS) entry which is preliminary data.</text>
</comment>
<proteinExistence type="predicted"/>
<keyword evidence="3" id="KW-1185">Reference proteome</keyword>
<dbReference type="InterPro" id="IPR031165">
    <property type="entry name" value="GNAT_YJDJ"/>
</dbReference>
<dbReference type="PANTHER" id="PTHR31435:SF9">
    <property type="entry name" value="PROTEIN NATD1"/>
    <property type="match status" value="1"/>
</dbReference>
<dbReference type="PROSITE" id="PS51729">
    <property type="entry name" value="GNAT_YJDJ"/>
    <property type="match status" value="1"/>
</dbReference>
<dbReference type="Pfam" id="PF14542">
    <property type="entry name" value="Acetyltransf_CG"/>
    <property type="match status" value="1"/>
</dbReference>
<evidence type="ECO:0000313" key="3">
    <source>
        <dbReference type="Proteomes" id="UP000226437"/>
    </source>
</evidence>
<accession>A0A2G0CD13</accession>
<dbReference type="GO" id="GO:0016740">
    <property type="term" value="F:transferase activity"/>
    <property type="evidence" value="ECO:0007669"/>
    <property type="project" value="UniProtKB-KW"/>
</dbReference>
<dbReference type="AlphaFoldDB" id="A0A2G0CD13"/>
<dbReference type="RefSeq" id="WP_099107142.1">
    <property type="nucleotide sequence ID" value="NZ_JAATJF010000003.1"/>
</dbReference>
<dbReference type="EMBL" id="PDLO01000006">
    <property type="protein sequence ID" value="PHK97868.1"/>
    <property type="molecule type" value="Genomic_DNA"/>
</dbReference>
<reference evidence="2 3" key="1">
    <citation type="submission" date="2017-10" db="EMBL/GenBank/DDBJ databases">
        <title>The draft genome sequence of Lewinella marina KCTC 32374.</title>
        <authorList>
            <person name="Wang K."/>
        </authorList>
    </citation>
    <scope>NUCLEOTIDE SEQUENCE [LARGE SCALE GENOMIC DNA]</scope>
    <source>
        <strain evidence="2 3">MKG-38</strain>
    </source>
</reference>